<name>A0ABT4R2T9_9HYPH</name>
<comment type="caution">
    <text evidence="3">The sequence shown here is derived from an EMBL/GenBank/DDBJ whole genome shotgun (WGS) entry which is preliminary data.</text>
</comment>
<accession>A0ABT4R2T9</accession>
<proteinExistence type="predicted"/>
<protein>
    <recommendedName>
        <fullName evidence="5">CAAX protease self-immunity</fullName>
    </recommendedName>
</protein>
<evidence type="ECO:0008006" key="5">
    <source>
        <dbReference type="Google" id="ProtNLM"/>
    </source>
</evidence>
<feature type="transmembrane region" description="Helical" evidence="2">
    <location>
        <begin position="230"/>
        <end position="250"/>
    </location>
</feature>
<dbReference type="EMBL" id="JAPFQA010000022">
    <property type="protein sequence ID" value="MCZ8548147.1"/>
    <property type="molecule type" value="Genomic_DNA"/>
</dbReference>
<dbReference type="RefSeq" id="WP_269908405.1">
    <property type="nucleotide sequence ID" value="NZ_JAPFQA010000022.1"/>
</dbReference>
<feature type="transmembrane region" description="Helical" evidence="2">
    <location>
        <begin position="155"/>
        <end position="172"/>
    </location>
</feature>
<keyword evidence="2" id="KW-1133">Transmembrane helix</keyword>
<evidence type="ECO:0000313" key="4">
    <source>
        <dbReference type="Proteomes" id="UP001152178"/>
    </source>
</evidence>
<feature type="region of interest" description="Disordered" evidence="1">
    <location>
        <begin position="1"/>
        <end position="23"/>
    </location>
</feature>
<keyword evidence="2" id="KW-0812">Transmembrane</keyword>
<feature type="transmembrane region" description="Helical" evidence="2">
    <location>
        <begin position="30"/>
        <end position="50"/>
    </location>
</feature>
<evidence type="ECO:0000313" key="3">
    <source>
        <dbReference type="EMBL" id="MCZ8548147.1"/>
    </source>
</evidence>
<reference evidence="3" key="1">
    <citation type="submission" date="2022-11" db="EMBL/GenBank/DDBJ databases">
        <authorList>
            <person name="Coimbra C."/>
        </authorList>
    </citation>
    <scope>NUCLEOTIDE SEQUENCE</scope>
    <source>
        <strain evidence="3">Jales19</strain>
    </source>
</reference>
<dbReference type="Proteomes" id="UP001152178">
    <property type="component" value="Unassembled WGS sequence"/>
</dbReference>
<feature type="transmembrane region" description="Helical" evidence="2">
    <location>
        <begin position="104"/>
        <end position="123"/>
    </location>
</feature>
<evidence type="ECO:0000256" key="2">
    <source>
        <dbReference type="SAM" id="Phobius"/>
    </source>
</evidence>
<feature type="transmembrane region" description="Helical" evidence="2">
    <location>
        <begin position="70"/>
        <end position="92"/>
    </location>
</feature>
<keyword evidence="4" id="KW-1185">Reference proteome</keyword>
<evidence type="ECO:0000256" key="1">
    <source>
        <dbReference type="SAM" id="MobiDB-lite"/>
    </source>
</evidence>
<organism evidence="3 4">
    <name type="scientific">Mesorhizobium qingshengii</name>
    <dbReference type="NCBI Taxonomy" id="1165689"/>
    <lineage>
        <taxon>Bacteria</taxon>
        <taxon>Pseudomonadati</taxon>
        <taxon>Pseudomonadota</taxon>
        <taxon>Alphaproteobacteria</taxon>
        <taxon>Hyphomicrobiales</taxon>
        <taxon>Phyllobacteriaceae</taxon>
        <taxon>Mesorhizobium</taxon>
    </lineage>
</organism>
<feature type="transmembrane region" description="Helical" evidence="2">
    <location>
        <begin position="203"/>
        <end position="223"/>
    </location>
</feature>
<feature type="transmembrane region" description="Helical" evidence="2">
    <location>
        <begin position="179"/>
        <end position="197"/>
    </location>
</feature>
<gene>
    <name evidence="3" type="ORF">OOJ09_28555</name>
</gene>
<sequence length="255" mass="28596">MEDETGPMVHDGDVPDSSSLSSDGQPKPEFIWTLVQIASIWAISDIGYYLLPTLGVQSSYNESSVAITLYYFFCAGIAVITFWPVYLTWSLYGRWTTFGSRLTSLAVWTLSFAAFTVFAAYVLPHLPPVDWKESWNPPDVRIATPSYFLPKTIEIFFQQLLIVALVLTFAARRYSLWKISIYCAVLFGGTHVLLALGGVPLGYVVRFMVAATVFGFVFPYLILRVPNGLAYSYIVHWLYYAASVVLPHIFAVPVK</sequence>
<keyword evidence="2" id="KW-0472">Membrane</keyword>